<organism evidence="8 9">
    <name type="scientific">Aerococcus urinae</name>
    <dbReference type="NCBI Taxonomy" id="1376"/>
    <lineage>
        <taxon>Bacteria</taxon>
        <taxon>Bacillati</taxon>
        <taxon>Bacillota</taxon>
        <taxon>Bacilli</taxon>
        <taxon>Lactobacillales</taxon>
        <taxon>Aerococcaceae</taxon>
        <taxon>Aerococcus</taxon>
    </lineage>
</organism>
<evidence type="ECO:0000256" key="5">
    <source>
        <dbReference type="ARBA" id="ARBA00023136"/>
    </source>
</evidence>
<keyword evidence="5 6" id="KW-0472">Membrane</keyword>
<keyword evidence="2" id="KW-1003">Cell membrane</keyword>
<evidence type="ECO:0000313" key="7">
    <source>
        <dbReference type="EMBL" id="MCY3053539.1"/>
    </source>
</evidence>
<protein>
    <submittedName>
        <fullName evidence="8">Antiholin-like murein hydrolase modulator LrgA</fullName>
    </submittedName>
</protein>
<name>A0A109RES0_9LACT</name>
<dbReference type="NCBIfam" id="NF003155">
    <property type="entry name" value="PRK04125.1"/>
    <property type="match status" value="1"/>
</dbReference>
<feature type="transmembrane region" description="Helical" evidence="6">
    <location>
        <begin position="14"/>
        <end position="33"/>
    </location>
</feature>
<evidence type="ECO:0000256" key="3">
    <source>
        <dbReference type="ARBA" id="ARBA00022692"/>
    </source>
</evidence>
<dbReference type="GeneID" id="35768473"/>
<proteinExistence type="predicted"/>
<feature type="transmembrane region" description="Helical" evidence="6">
    <location>
        <begin position="72"/>
        <end position="95"/>
    </location>
</feature>
<comment type="subcellular location">
    <subcellularLocation>
        <location evidence="1">Cell membrane</location>
        <topology evidence="1">Multi-pass membrane protein</topology>
    </subcellularLocation>
</comment>
<dbReference type="KEGG" id="aun:AWM73_08620"/>
<evidence type="ECO:0000256" key="2">
    <source>
        <dbReference type="ARBA" id="ARBA00022475"/>
    </source>
</evidence>
<dbReference type="GO" id="GO:0005886">
    <property type="term" value="C:plasma membrane"/>
    <property type="evidence" value="ECO:0007669"/>
    <property type="project" value="UniProtKB-SubCell"/>
</dbReference>
<dbReference type="Pfam" id="PF03788">
    <property type="entry name" value="LrgA"/>
    <property type="match status" value="1"/>
</dbReference>
<dbReference type="InterPro" id="IPR005538">
    <property type="entry name" value="LrgA/CidA"/>
</dbReference>
<accession>A0A109RES0</accession>
<gene>
    <name evidence="8" type="primary">lrgA</name>
    <name evidence="8" type="ORF">I6G68_01385</name>
    <name evidence="7" type="ORF">ODY43_06010</name>
</gene>
<reference evidence="8 9" key="1">
    <citation type="submission" date="2020-12" db="EMBL/GenBank/DDBJ databases">
        <title>FDA dAtabase for Regulatory Grade micrObial Sequences (FDA-ARGOS): Supporting development and validation of Infectious Disease Dx tests.</title>
        <authorList>
            <person name="Sproer C."/>
            <person name="Gronow S."/>
            <person name="Severitt S."/>
            <person name="Schroder I."/>
            <person name="Tallon L."/>
            <person name="Sadzewicz L."/>
            <person name="Zhao X."/>
            <person name="Boylan J."/>
            <person name="Ott S."/>
            <person name="Bowen H."/>
            <person name="Vavikolanu K."/>
            <person name="Mehta A."/>
            <person name="Aluvathingal J."/>
            <person name="Nadendla S."/>
            <person name="Lowell S."/>
            <person name="Myers T."/>
            <person name="Yan Y."/>
            <person name="Sichtig H."/>
        </authorList>
    </citation>
    <scope>NUCLEOTIDE SEQUENCE [LARGE SCALE GENOMIC DNA]</scope>
    <source>
        <strain evidence="8 9">FDAARGOS_911</strain>
    </source>
</reference>
<dbReference type="AlphaFoldDB" id="A0A109RES0"/>
<dbReference type="OrthoDB" id="3176438at2"/>
<evidence type="ECO:0000313" key="9">
    <source>
        <dbReference type="Proteomes" id="UP000594771"/>
    </source>
</evidence>
<dbReference type="Proteomes" id="UP000594771">
    <property type="component" value="Chromosome"/>
</dbReference>
<keyword evidence="10" id="KW-1185">Reference proteome</keyword>
<dbReference type="EMBL" id="CP065662">
    <property type="protein sequence ID" value="QPS01754.1"/>
    <property type="molecule type" value="Genomic_DNA"/>
</dbReference>
<dbReference type="Proteomes" id="UP001069145">
    <property type="component" value="Unassembled WGS sequence"/>
</dbReference>
<reference evidence="7" key="2">
    <citation type="submission" date="2022-09" db="EMBL/GenBank/DDBJ databases">
        <title>Aerococcus urinae taxonomy study.</title>
        <authorList>
            <person name="Christensen J."/>
            <person name="Senneby E."/>
        </authorList>
    </citation>
    <scope>NUCLEOTIDE SEQUENCE</scope>
    <source>
        <strain evidence="7">NLD-066-U95</strain>
    </source>
</reference>
<dbReference type="GO" id="GO:0016787">
    <property type="term" value="F:hydrolase activity"/>
    <property type="evidence" value="ECO:0007669"/>
    <property type="project" value="UniProtKB-KW"/>
</dbReference>
<sequence>MDKKQNKKQEVKQANFLTQAGIFAVIMLISSYLSKLSPIPMPASVIGLILLFASLCLGIVKLEQVESLSQKLISILSFLFVPSGISLINSLGIMATSGVQIVFLVIFWTIMAMVFIGYIGEGVEWVRKKVANSQESSEGSYSYGNNASH</sequence>
<keyword evidence="4 6" id="KW-1133">Transmembrane helix</keyword>
<feature type="transmembrane region" description="Helical" evidence="6">
    <location>
        <begin position="39"/>
        <end position="60"/>
    </location>
</feature>
<dbReference type="RefSeq" id="WP_060778966.1">
    <property type="nucleotide sequence ID" value="NZ_CAJHLF010000006.1"/>
</dbReference>
<evidence type="ECO:0000256" key="1">
    <source>
        <dbReference type="ARBA" id="ARBA00004651"/>
    </source>
</evidence>
<dbReference type="EMBL" id="JAOTML010000006">
    <property type="protein sequence ID" value="MCY3053539.1"/>
    <property type="molecule type" value="Genomic_DNA"/>
</dbReference>
<dbReference type="PANTHER" id="PTHR33931">
    <property type="entry name" value="HOLIN-LIKE PROTEIN CIDA-RELATED"/>
    <property type="match status" value="1"/>
</dbReference>
<evidence type="ECO:0000256" key="6">
    <source>
        <dbReference type="SAM" id="Phobius"/>
    </source>
</evidence>
<evidence type="ECO:0000313" key="8">
    <source>
        <dbReference type="EMBL" id="QPS01754.1"/>
    </source>
</evidence>
<keyword evidence="8" id="KW-0378">Hydrolase</keyword>
<feature type="transmembrane region" description="Helical" evidence="6">
    <location>
        <begin position="101"/>
        <end position="119"/>
    </location>
</feature>
<dbReference type="PANTHER" id="PTHR33931:SF4">
    <property type="entry name" value="ANTIHOLIN-LIKE PROTEIN LRGA"/>
    <property type="match status" value="1"/>
</dbReference>
<keyword evidence="3 6" id="KW-0812">Transmembrane</keyword>
<evidence type="ECO:0000313" key="10">
    <source>
        <dbReference type="Proteomes" id="UP001069145"/>
    </source>
</evidence>
<evidence type="ECO:0000256" key="4">
    <source>
        <dbReference type="ARBA" id="ARBA00022989"/>
    </source>
</evidence>